<dbReference type="AlphaFoldDB" id="A0A432Y044"/>
<evidence type="ECO:0000313" key="2">
    <source>
        <dbReference type="EMBL" id="RUO54316.1"/>
    </source>
</evidence>
<keyword evidence="2" id="KW-0808">Transferase</keyword>
<name>A0A432Y044_9GAMM</name>
<dbReference type="InterPro" id="IPR016181">
    <property type="entry name" value="Acyl_CoA_acyltransferase"/>
</dbReference>
<protein>
    <submittedName>
        <fullName evidence="2">GNAT family N-acetyltransferase</fullName>
    </submittedName>
</protein>
<sequence>MTTTNNEQPATATAKGELRYLVAEELKLAASLLYQAYHDDQLLMSLFQADKTDYEKRLRAAIREELAAFWEAQQPMIGVFTGDSLIGVACLTEPGKSFGPGRYWHWRLKMLLTAGYVSTKQLVDKEGRIQAAMQKELGSDHYHMLAFIAVNPRYQHQGWGDVLVQAAQQALTDTPSSQGIAVFVTQPQHKQLFIQHDYQLVTQLTIGDVAGELYFCPSESARAAVTEAAHG</sequence>
<evidence type="ECO:0000259" key="1">
    <source>
        <dbReference type="Pfam" id="PF00583"/>
    </source>
</evidence>
<dbReference type="Pfam" id="PF00583">
    <property type="entry name" value="Acetyltransf_1"/>
    <property type="match status" value="1"/>
</dbReference>
<dbReference type="OrthoDB" id="6195612at2"/>
<dbReference type="Proteomes" id="UP000287198">
    <property type="component" value="Unassembled WGS sequence"/>
</dbReference>
<evidence type="ECO:0000313" key="3">
    <source>
        <dbReference type="Proteomes" id="UP000287198"/>
    </source>
</evidence>
<feature type="domain" description="N-acetyltransferase" evidence="1">
    <location>
        <begin position="79"/>
        <end position="174"/>
    </location>
</feature>
<proteinExistence type="predicted"/>
<reference evidence="3" key="1">
    <citation type="journal article" date="2018" name="Front. Microbiol.">
        <title>Genome-Based Analysis Reveals the Taxonomy and Diversity of the Family Idiomarinaceae.</title>
        <authorList>
            <person name="Liu Y."/>
            <person name="Lai Q."/>
            <person name="Shao Z."/>
        </authorList>
    </citation>
    <scope>NUCLEOTIDE SEQUENCE [LARGE SCALE GENOMIC DNA]</scope>
    <source>
        <strain evidence="3">BH195</strain>
    </source>
</reference>
<dbReference type="SUPFAM" id="SSF55729">
    <property type="entry name" value="Acyl-CoA N-acyltransferases (Nat)"/>
    <property type="match status" value="1"/>
</dbReference>
<dbReference type="GO" id="GO:0016747">
    <property type="term" value="F:acyltransferase activity, transferring groups other than amino-acyl groups"/>
    <property type="evidence" value="ECO:0007669"/>
    <property type="project" value="InterPro"/>
</dbReference>
<dbReference type="Gene3D" id="3.40.630.30">
    <property type="match status" value="1"/>
</dbReference>
<dbReference type="EMBL" id="PIPW01000001">
    <property type="protein sequence ID" value="RUO54316.1"/>
    <property type="molecule type" value="Genomic_DNA"/>
</dbReference>
<comment type="caution">
    <text evidence="2">The sequence shown here is derived from an EMBL/GenBank/DDBJ whole genome shotgun (WGS) entry which is preliminary data.</text>
</comment>
<keyword evidence="3" id="KW-1185">Reference proteome</keyword>
<dbReference type="RefSeq" id="WP_126761590.1">
    <property type="nucleotide sequence ID" value="NZ_JBHLTZ010000004.1"/>
</dbReference>
<dbReference type="InterPro" id="IPR000182">
    <property type="entry name" value="GNAT_dom"/>
</dbReference>
<gene>
    <name evidence="2" type="ORF">CWI69_02540</name>
</gene>
<organism evidence="2 3">
    <name type="scientific">Pseudidiomarina halophila</name>
    <dbReference type="NCBI Taxonomy" id="1449799"/>
    <lineage>
        <taxon>Bacteria</taxon>
        <taxon>Pseudomonadati</taxon>
        <taxon>Pseudomonadota</taxon>
        <taxon>Gammaproteobacteria</taxon>
        <taxon>Alteromonadales</taxon>
        <taxon>Idiomarinaceae</taxon>
        <taxon>Pseudidiomarina</taxon>
    </lineage>
</organism>
<accession>A0A432Y044</accession>